<name>A0AAN6MJ69_9PEZI</name>
<protein>
    <submittedName>
        <fullName evidence="1">Uncharacterized protein</fullName>
    </submittedName>
</protein>
<dbReference type="SUPFAM" id="SSF51197">
    <property type="entry name" value="Clavaminate synthase-like"/>
    <property type="match status" value="1"/>
</dbReference>
<gene>
    <name evidence="1" type="ORF">C8A05DRAFT_16634</name>
</gene>
<sequence length="353" mass="38768">MSSSPAHIELQAQCLTAASQIATECALLLSNDPPTTTPNLSGCDTPLIQLLHRQATLLHTLLTTQLDSPSPPPLFSPPPLVLRRLNDLIDASYAKFYAFPFKDLPACWRQLYTDASILKFALLYLSWAGSSTTPTPGRGEEGKETEAQLGELIRPLDLALILAGAEGRKRGRRWIDRAFGLLEEVWAAPAPAAWEGGLGGRAAKRRRVETRVWGDSFPTVECFTPPVRNSVQRVDGLSFEDFQTYLDGAGQMPRPLVLTGLMGGWPAMGERPWKSPGYLLSRTFGGRRLVPVEVGRSYVDEGWGQRVVGFGEFLERWVVGGGRKGEGKGYLAQYPLLSHIPTLLLDIHPPDLL</sequence>
<dbReference type="Proteomes" id="UP001303889">
    <property type="component" value="Unassembled WGS sequence"/>
</dbReference>
<comment type="caution">
    <text evidence="1">The sequence shown here is derived from an EMBL/GenBank/DDBJ whole genome shotgun (WGS) entry which is preliminary data.</text>
</comment>
<reference evidence="1" key="1">
    <citation type="journal article" date="2023" name="Mol. Phylogenet. Evol.">
        <title>Genome-scale phylogeny and comparative genomics of the fungal order Sordariales.</title>
        <authorList>
            <person name="Hensen N."/>
            <person name="Bonometti L."/>
            <person name="Westerberg I."/>
            <person name="Brannstrom I.O."/>
            <person name="Guillou S."/>
            <person name="Cros-Aarteil S."/>
            <person name="Calhoun S."/>
            <person name="Haridas S."/>
            <person name="Kuo A."/>
            <person name="Mondo S."/>
            <person name="Pangilinan J."/>
            <person name="Riley R."/>
            <person name="LaButti K."/>
            <person name="Andreopoulos B."/>
            <person name="Lipzen A."/>
            <person name="Chen C."/>
            <person name="Yan M."/>
            <person name="Daum C."/>
            <person name="Ng V."/>
            <person name="Clum A."/>
            <person name="Steindorff A."/>
            <person name="Ohm R.A."/>
            <person name="Martin F."/>
            <person name="Silar P."/>
            <person name="Natvig D.O."/>
            <person name="Lalanne C."/>
            <person name="Gautier V."/>
            <person name="Ament-Velasquez S.L."/>
            <person name="Kruys A."/>
            <person name="Hutchinson M.I."/>
            <person name="Powell A.J."/>
            <person name="Barry K."/>
            <person name="Miller A.N."/>
            <person name="Grigoriev I.V."/>
            <person name="Debuchy R."/>
            <person name="Gladieux P."/>
            <person name="Hiltunen Thoren M."/>
            <person name="Johannesson H."/>
        </authorList>
    </citation>
    <scope>NUCLEOTIDE SEQUENCE</scope>
    <source>
        <strain evidence="1">CBS 103.79</strain>
    </source>
</reference>
<keyword evidence="2" id="KW-1185">Reference proteome</keyword>
<organism evidence="1 2">
    <name type="scientific">Staphylotrichum tortipilum</name>
    <dbReference type="NCBI Taxonomy" id="2831512"/>
    <lineage>
        <taxon>Eukaryota</taxon>
        <taxon>Fungi</taxon>
        <taxon>Dikarya</taxon>
        <taxon>Ascomycota</taxon>
        <taxon>Pezizomycotina</taxon>
        <taxon>Sordariomycetes</taxon>
        <taxon>Sordariomycetidae</taxon>
        <taxon>Sordariales</taxon>
        <taxon>Chaetomiaceae</taxon>
        <taxon>Staphylotrichum</taxon>
    </lineage>
</organism>
<evidence type="ECO:0000313" key="2">
    <source>
        <dbReference type="Proteomes" id="UP001303889"/>
    </source>
</evidence>
<dbReference type="AlphaFoldDB" id="A0AAN6MJ69"/>
<feature type="non-terminal residue" evidence="1">
    <location>
        <position position="353"/>
    </location>
</feature>
<dbReference type="Gene3D" id="2.60.120.650">
    <property type="entry name" value="Cupin"/>
    <property type="match status" value="1"/>
</dbReference>
<proteinExistence type="predicted"/>
<reference evidence="1" key="2">
    <citation type="submission" date="2023-05" db="EMBL/GenBank/DDBJ databases">
        <authorList>
            <consortium name="Lawrence Berkeley National Laboratory"/>
            <person name="Steindorff A."/>
            <person name="Hensen N."/>
            <person name="Bonometti L."/>
            <person name="Westerberg I."/>
            <person name="Brannstrom I.O."/>
            <person name="Guillou S."/>
            <person name="Cros-Aarteil S."/>
            <person name="Calhoun S."/>
            <person name="Haridas S."/>
            <person name="Kuo A."/>
            <person name="Mondo S."/>
            <person name="Pangilinan J."/>
            <person name="Riley R."/>
            <person name="Labutti K."/>
            <person name="Andreopoulos B."/>
            <person name="Lipzen A."/>
            <person name="Chen C."/>
            <person name="Yanf M."/>
            <person name="Daum C."/>
            <person name="Ng V."/>
            <person name="Clum A."/>
            <person name="Ohm R."/>
            <person name="Martin F."/>
            <person name="Silar P."/>
            <person name="Natvig D."/>
            <person name="Lalanne C."/>
            <person name="Gautier V."/>
            <person name="Ament-Velasquez S.L."/>
            <person name="Kruys A."/>
            <person name="Hutchinson M.I."/>
            <person name="Powell A.J."/>
            <person name="Barry K."/>
            <person name="Miller A.N."/>
            <person name="Grigoriev I.V."/>
            <person name="Debuchy R."/>
            <person name="Gladieux P."/>
            <person name="Thoren M.H."/>
            <person name="Johannesson H."/>
        </authorList>
    </citation>
    <scope>NUCLEOTIDE SEQUENCE</scope>
    <source>
        <strain evidence="1">CBS 103.79</strain>
    </source>
</reference>
<evidence type="ECO:0000313" key="1">
    <source>
        <dbReference type="EMBL" id="KAK3901138.1"/>
    </source>
</evidence>
<dbReference type="EMBL" id="MU855605">
    <property type="protein sequence ID" value="KAK3901138.1"/>
    <property type="molecule type" value="Genomic_DNA"/>
</dbReference>
<accession>A0AAN6MJ69</accession>